<proteinExistence type="inferred from homology"/>
<dbReference type="InterPro" id="IPR029045">
    <property type="entry name" value="ClpP/crotonase-like_dom_sf"/>
</dbReference>
<reference evidence="2 3" key="2">
    <citation type="journal article" date="2022" name="Arch. Microbiol.">
        <title>Rhodococcus pseudokoreensis sp. nov. isolated from the rhizosphere of young M26 apple rootstocks.</title>
        <authorList>
            <person name="Kampfer P."/>
            <person name="Glaeser S.P."/>
            <person name="Blom J."/>
            <person name="Wolf J."/>
            <person name="Benning S."/>
            <person name="Schloter M."/>
            <person name="Neumann-Schaal M."/>
        </authorList>
    </citation>
    <scope>NUCLEOTIDE SEQUENCE [LARGE SCALE GENOMIC DNA]</scope>
    <source>
        <strain evidence="2 3">R79</strain>
    </source>
</reference>
<dbReference type="RefSeq" id="WP_206007664.1">
    <property type="nucleotide sequence ID" value="NZ_CP070619.1"/>
</dbReference>
<keyword evidence="3" id="KW-1185">Reference proteome</keyword>
<dbReference type="EMBL" id="CP070619">
    <property type="protein sequence ID" value="QSE91360.1"/>
    <property type="molecule type" value="Genomic_DNA"/>
</dbReference>
<dbReference type="InterPro" id="IPR001753">
    <property type="entry name" value="Enoyl-CoA_hydra/iso"/>
</dbReference>
<dbReference type="InterPro" id="IPR014748">
    <property type="entry name" value="Enoyl-CoA_hydra_C"/>
</dbReference>
<gene>
    <name evidence="2" type="ORF">JWS13_23340</name>
</gene>
<dbReference type="Proteomes" id="UP000662986">
    <property type="component" value="Chromosome"/>
</dbReference>
<dbReference type="CDD" id="cd06558">
    <property type="entry name" value="crotonase-like"/>
    <property type="match status" value="1"/>
</dbReference>
<evidence type="ECO:0000313" key="2">
    <source>
        <dbReference type="EMBL" id="QSE91360.1"/>
    </source>
</evidence>
<name>A0A974ZUX1_9NOCA</name>
<dbReference type="PANTHER" id="PTHR43459">
    <property type="entry name" value="ENOYL-COA HYDRATASE"/>
    <property type="match status" value="1"/>
</dbReference>
<evidence type="ECO:0000313" key="3">
    <source>
        <dbReference type="Proteomes" id="UP000662986"/>
    </source>
</evidence>
<dbReference type="SUPFAM" id="SSF52096">
    <property type="entry name" value="ClpP/crotonase"/>
    <property type="match status" value="1"/>
</dbReference>
<accession>A0A974ZUX1</accession>
<dbReference type="Pfam" id="PF00378">
    <property type="entry name" value="ECH_1"/>
    <property type="match status" value="1"/>
</dbReference>
<reference evidence="2 3" key="1">
    <citation type="journal article" date="2021" name="Microbiol. Resour. Announc.">
        <title>Complete Genome Sequences of Two Rhodococcus sp. Strains with Large and Linear Chromosomes, Isolated from Apple Rhizosphere.</title>
        <authorList>
            <person name="Benning S."/>
            <person name="Brugnone N."/>
            <person name="Siani R."/>
            <person name="Kublik S."/>
            <person name="Schloter M."/>
            <person name="Rad V."/>
        </authorList>
    </citation>
    <scope>NUCLEOTIDE SEQUENCE [LARGE SCALE GENOMIC DNA]</scope>
    <source>
        <strain evidence="2 3">R79</strain>
    </source>
</reference>
<evidence type="ECO:0000256" key="1">
    <source>
        <dbReference type="ARBA" id="ARBA00005254"/>
    </source>
</evidence>
<protein>
    <submittedName>
        <fullName evidence="2">Enoyl-CoA hydratase</fullName>
    </submittedName>
</protein>
<dbReference type="Gene3D" id="1.10.12.10">
    <property type="entry name" value="Lyase 2-enoyl-coa Hydratase, Chain A, domain 2"/>
    <property type="match status" value="1"/>
</dbReference>
<sequence>MTSDIPGVHTTVDNGVLRVTIDRPSRMNAVTTESLDAIADAFDKHSGDAEVRVAILTGAGRAFCTGADLGDLDLSGPPSSATIDAANRVAATVRAFPRPVIGAVNGPAAGVGVSLALACDLTIATESSYFLLAFTKVGLMPDGGATALVAASIGRARALKMALLAERLPAREALAAGLIADVYPDDEFATTVDALARRLTDGPSEAFHFTKDAVNDATLAELDNAFTRERSGQIDLLAAPDFQEGVAAFREKRPAVFGRV</sequence>
<dbReference type="PANTHER" id="PTHR43459:SF1">
    <property type="entry name" value="EG:BACN32G11.4 PROTEIN"/>
    <property type="match status" value="1"/>
</dbReference>
<dbReference type="Gene3D" id="3.90.226.10">
    <property type="entry name" value="2-enoyl-CoA Hydratase, Chain A, domain 1"/>
    <property type="match status" value="1"/>
</dbReference>
<organism evidence="2 3">
    <name type="scientific">Rhodococcus pseudokoreensis</name>
    <dbReference type="NCBI Taxonomy" id="2811421"/>
    <lineage>
        <taxon>Bacteria</taxon>
        <taxon>Bacillati</taxon>
        <taxon>Actinomycetota</taxon>
        <taxon>Actinomycetes</taxon>
        <taxon>Mycobacteriales</taxon>
        <taxon>Nocardiaceae</taxon>
        <taxon>Rhodococcus</taxon>
    </lineage>
</organism>
<comment type="similarity">
    <text evidence="1">Belongs to the enoyl-CoA hydratase/isomerase family.</text>
</comment>